<reference evidence="1" key="1">
    <citation type="journal article" date="2020" name="Stud. Mycol.">
        <title>101 Dothideomycetes genomes: a test case for predicting lifestyles and emergence of pathogens.</title>
        <authorList>
            <person name="Haridas S."/>
            <person name="Albert R."/>
            <person name="Binder M."/>
            <person name="Bloem J."/>
            <person name="Labutti K."/>
            <person name="Salamov A."/>
            <person name="Andreopoulos B."/>
            <person name="Baker S."/>
            <person name="Barry K."/>
            <person name="Bills G."/>
            <person name="Bluhm B."/>
            <person name="Cannon C."/>
            <person name="Castanera R."/>
            <person name="Culley D."/>
            <person name="Daum C."/>
            <person name="Ezra D."/>
            <person name="Gonzalez J."/>
            <person name="Henrissat B."/>
            <person name="Kuo A."/>
            <person name="Liang C."/>
            <person name="Lipzen A."/>
            <person name="Lutzoni F."/>
            <person name="Magnuson J."/>
            <person name="Mondo S."/>
            <person name="Nolan M."/>
            <person name="Ohm R."/>
            <person name="Pangilinan J."/>
            <person name="Park H.-J."/>
            <person name="Ramirez L."/>
            <person name="Alfaro M."/>
            <person name="Sun H."/>
            <person name="Tritt A."/>
            <person name="Yoshinaga Y."/>
            <person name="Zwiers L.-H."/>
            <person name="Turgeon B."/>
            <person name="Goodwin S."/>
            <person name="Spatafora J."/>
            <person name="Crous P."/>
            <person name="Grigoriev I."/>
        </authorList>
    </citation>
    <scope>NUCLEOTIDE SEQUENCE</scope>
    <source>
        <strain evidence="1">CBS 107.79</strain>
    </source>
</reference>
<dbReference type="EMBL" id="ML976728">
    <property type="protein sequence ID" value="KAF1967776.1"/>
    <property type="molecule type" value="Genomic_DNA"/>
</dbReference>
<organism evidence="1 2">
    <name type="scientific">Bimuria novae-zelandiae CBS 107.79</name>
    <dbReference type="NCBI Taxonomy" id="1447943"/>
    <lineage>
        <taxon>Eukaryota</taxon>
        <taxon>Fungi</taxon>
        <taxon>Dikarya</taxon>
        <taxon>Ascomycota</taxon>
        <taxon>Pezizomycotina</taxon>
        <taxon>Dothideomycetes</taxon>
        <taxon>Pleosporomycetidae</taxon>
        <taxon>Pleosporales</taxon>
        <taxon>Massarineae</taxon>
        <taxon>Didymosphaeriaceae</taxon>
        <taxon>Bimuria</taxon>
    </lineage>
</organism>
<name>A0A6A5UY28_9PLEO</name>
<evidence type="ECO:0000313" key="1">
    <source>
        <dbReference type="EMBL" id="KAF1967776.1"/>
    </source>
</evidence>
<protein>
    <submittedName>
        <fullName evidence="1">Uncharacterized protein</fullName>
    </submittedName>
</protein>
<gene>
    <name evidence="1" type="ORF">BU23DRAFT_572932</name>
</gene>
<sequence>MTDLNYIHPTDFDEMEKAKQAVQFCHAKRQNADARLRSIRDQIRALQLQEKVVIGEQRTWKDVSPLLQFAMVQISPHQATEQSTIPGTKPCSCSGAGVFLGPRAGEVPSVLISFRLIIYVLSASLPRAWERDLCSKMKIATAEITNEGHVVHFLDGFRKVHSAIALVKSTITLKIRLPRERPMKATVSLQKLYESSPHNHPELEADVSGFDKRNRLWKQWDEVMAVAEEIEET</sequence>
<dbReference type="Proteomes" id="UP000800036">
    <property type="component" value="Unassembled WGS sequence"/>
</dbReference>
<proteinExistence type="predicted"/>
<evidence type="ECO:0000313" key="2">
    <source>
        <dbReference type="Proteomes" id="UP000800036"/>
    </source>
</evidence>
<dbReference type="AlphaFoldDB" id="A0A6A5UY28"/>
<keyword evidence="2" id="KW-1185">Reference proteome</keyword>
<accession>A0A6A5UY28</accession>